<dbReference type="eggNOG" id="ENOG502SI6Z">
    <property type="taxonomic scope" value="Eukaryota"/>
</dbReference>
<dbReference type="OMA" id="AWISIYQ"/>
<dbReference type="PANTHER" id="PTHR31589:SF246">
    <property type="entry name" value="CARBOXYL-TERMINAL PEPTIDASE"/>
    <property type="match status" value="1"/>
</dbReference>
<reference evidence="3 4" key="1">
    <citation type="journal article" date="2013" name="Genome Biol.">
        <title>The genome sequence of the most widely cultivated cacao type and its use to identify candidate genes regulating pod color.</title>
        <authorList>
            <person name="Motamayor J.C."/>
            <person name="Mockaitis K."/>
            <person name="Schmutz J."/>
            <person name="Haiminen N."/>
            <person name="Iii D.L."/>
            <person name="Cornejo O."/>
            <person name="Findley S.D."/>
            <person name="Zheng P."/>
            <person name="Utro F."/>
            <person name="Royaert S."/>
            <person name="Saski C."/>
            <person name="Jenkins J."/>
            <person name="Podicheti R."/>
            <person name="Zhao M."/>
            <person name="Scheffler B.E."/>
            <person name="Stack J.C."/>
            <person name="Feltus F.A."/>
            <person name="Mustiga G.M."/>
            <person name="Amores F."/>
            <person name="Phillips W."/>
            <person name="Marelli J.P."/>
            <person name="May G.D."/>
            <person name="Shapiro H."/>
            <person name="Ma J."/>
            <person name="Bustamante C.D."/>
            <person name="Schnell R.J."/>
            <person name="Main D."/>
            <person name="Gilbert D."/>
            <person name="Parida L."/>
            <person name="Kuhn D.N."/>
        </authorList>
    </citation>
    <scope>NUCLEOTIDE SEQUENCE [LARGE SCALE GENOMIC DNA]</scope>
    <source>
        <strain evidence="4">cv. Matina 1-6</strain>
    </source>
</reference>
<proteinExistence type="predicted"/>
<organism evidence="3 4">
    <name type="scientific">Theobroma cacao</name>
    <name type="common">Cacao</name>
    <name type="synonym">Cocoa</name>
    <dbReference type="NCBI Taxonomy" id="3641"/>
    <lineage>
        <taxon>Eukaryota</taxon>
        <taxon>Viridiplantae</taxon>
        <taxon>Streptophyta</taxon>
        <taxon>Embryophyta</taxon>
        <taxon>Tracheophyta</taxon>
        <taxon>Spermatophyta</taxon>
        <taxon>Magnoliopsida</taxon>
        <taxon>eudicotyledons</taxon>
        <taxon>Gunneridae</taxon>
        <taxon>Pentapetalae</taxon>
        <taxon>rosids</taxon>
        <taxon>malvids</taxon>
        <taxon>Malvales</taxon>
        <taxon>Malvaceae</taxon>
        <taxon>Byttnerioideae</taxon>
        <taxon>Theobroma</taxon>
    </lineage>
</organism>
<dbReference type="EMBL" id="CM001879">
    <property type="protein sequence ID" value="EOX92424.1"/>
    <property type="molecule type" value="Genomic_DNA"/>
</dbReference>
<evidence type="ECO:0000313" key="4">
    <source>
        <dbReference type="Proteomes" id="UP000026915"/>
    </source>
</evidence>
<dbReference type="Pfam" id="PF03080">
    <property type="entry name" value="Neprosin"/>
    <property type="match status" value="1"/>
</dbReference>
<dbReference type="PROSITE" id="PS52045">
    <property type="entry name" value="NEPROSIN_PEP_CD"/>
    <property type="match status" value="1"/>
</dbReference>
<name>A0A061DIJ8_THECC</name>
<dbReference type="Gene3D" id="3.90.1320.10">
    <property type="entry name" value="Outer-capsid protein sigma 3, large lobe"/>
    <property type="match status" value="1"/>
</dbReference>
<gene>
    <name evidence="3" type="ORF">TCM_001378</name>
</gene>
<dbReference type="Proteomes" id="UP000026915">
    <property type="component" value="Chromosome 1"/>
</dbReference>
<keyword evidence="1" id="KW-0472">Membrane</keyword>
<dbReference type="HOGENOM" id="CLU_030538_1_0_1"/>
<dbReference type="STRING" id="3641.A0A061DIJ8"/>
<feature type="transmembrane region" description="Helical" evidence="1">
    <location>
        <begin position="6"/>
        <end position="24"/>
    </location>
</feature>
<dbReference type="Gramene" id="EOX92424">
    <property type="protein sequence ID" value="EOX92424"/>
    <property type="gene ID" value="TCM_001378"/>
</dbReference>
<accession>A0A061DIJ8</accession>
<evidence type="ECO:0000259" key="2">
    <source>
        <dbReference type="PROSITE" id="PS52045"/>
    </source>
</evidence>
<dbReference type="InterPro" id="IPR053168">
    <property type="entry name" value="Glutamic_endopeptidase"/>
</dbReference>
<keyword evidence="1" id="KW-1133">Transmembrane helix</keyword>
<dbReference type="InterPro" id="IPR025521">
    <property type="entry name" value="Neprosin_propep"/>
</dbReference>
<dbReference type="InParanoid" id="A0A061DIJ8"/>
<feature type="domain" description="Neprosin PEP catalytic" evidence="2">
    <location>
        <begin position="157"/>
        <end position="412"/>
    </location>
</feature>
<keyword evidence="4" id="KW-1185">Reference proteome</keyword>
<dbReference type="PANTHER" id="PTHR31589">
    <property type="entry name" value="PROTEIN, PUTATIVE (DUF239)-RELATED-RELATED"/>
    <property type="match status" value="1"/>
</dbReference>
<evidence type="ECO:0000313" key="3">
    <source>
        <dbReference type="EMBL" id="EOX92424.1"/>
    </source>
</evidence>
<dbReference type="InterPro" id="IPR004314">
    <property type="entry name" value="Neprosin"/>
</dbReference>
<sequence length="413" mass="45477">MDYKSLTISIAVTIAVAILANHVVSTRGFSGQKETEQMAEVKTINKHATTKTIKTTFGDIFDCVDIHRQPTLLHPLLKNHKIEMRPGSALHRNLKNSSFSTESSSSTNVAKLVGLGKGCPKGTVPIRRTVGKENMIRSFDYNKFGKNLSIDFPIKESGGTGYDYAGIVLRPESGKLIKGAAANLIIYQPKVKDHQFSGAIIEVSNGMPGNAGAIHLGWMVDPLYFGDGQPRLFAAWAQASNGKISGCYNMDCPGFVQVNRYATFGSTFSHVSVINGPQYGTHMSLTVEPSGNWWVNIRNVGIGYFANEFFTGLRAGADWTLWGGTVYSPFPSSPPMGSGLEYNGGPFRRTCYMNQVGYVNQDDGHRYSDPNPSSVQVKESRCYLVGKNRYVDDKWRYTFFFGGEGGDFHSCRY</sequence>
<keyword evidence="1" id="KW-0812">Transmembrane</keyword>
<protein>
    <recommendedName>
        <fullName evidence="2">Neprosin PEP catalytic domain-containing protein</fullName>
    </recommendedName>
</protein>
<dbReference type="AlphaFoldDB" id="A0A061DIJ8"/>
<dbReference type="Pfam" id="PF14365">
    <property type="entry name" value="Neprosin_AP"/>
    <property type="match status" value="1"/>
</dbReference>
<evidence type="ECO:0000256" key="1">
    <source>
        <dbReference type="SAM" id="Phobius"/>
    </source>
</evidence>